<protein>
    <recommendedName>
        <fullName evidence="1">Glucosidase 2 subunit beta</fullName>
    </recommendedName>
</protein>
<dbReference type="Pfam" id="PF12999">
    <property type="entry name" value="PRKCSH-like"/>
    <property type="match status" value="1"/>
</dbReference>
<dbReference type="InterPro" id="IPR036607">
    <property type="entry name" value="PRKCSH"/>
</dbReference>
<organism evidence="8 9">
    <name type="scientific">Maudiozyma exigua</name>
    <name type="common">Yeast</name>
    <name type="synonym">Kazachstania exigua</name>
    <dbReference type="NCBI Taxonomy" id="34358"/>
    <lineage>
        <taxon>Eukaryota</taxon>
        <taxon>Fungi</taxon>
        <taxon>Dikarya</taxon>
        <taxon>Ascomycota</taxon>
        <taxon>Saccharomycotina</taxon>
        <taxon>Saccharomycetes</taxon>
        <taxon>Saccharomycetales</taxon>
        <taxon>Saccharomycetaceae</taxon>
        <taxon>Maudiozyma</taxon>
    </lineage>
</organism>
<feature type="coiled-coil region" evidence="5">
    <location>
        <begin position="168"/>
        <end position="202"/>
    </location>
</feature>
<keyword evidence="4" id="KW-1015">Disulfide bond</keyword>
<dbReference type="PANTHER" id="PTHR12630:SF1">
    <property type="entry name" value="GLUCOSIDASE 2 SUBUNIT BETA"/>
    <property type="match status" value="1"/>
</dbReference>
<keyword evidence="5" id="KW-0175">Coiled coil</keyword>
<comment type="caution">
    <text evidence="8">The sequence shown here is derived from an EMBL/GenBank/DDBJ whole genome shotgun (WGS) entry which is preliminary data.</text>
</comment>
<dbReference type="InterPro" id="IPR028146">
    <property type="entry name" value="PRKCSH_N"/>
</dbReference>
<dbReference type="GO" id="GO:0017177">
    <property type="term" value="C:glucosidase II complex"/>
    <property type="evidence" value="ECO:0007669"/>
    <property type="project" value="TreeGrafter"/>
</dbReference>
<feature type="domain" description="MRH" evidence="7">
    <location>
        <begin position="535"/>
        <end position="685"/>
    </location>
</feature>
<dbReference type="PROSITE" id="PS51914">
    <property type="entry name" value="MRH"/>
    <property type="match status" value="1"/>
</dbReference>
<evidence type="ECO:0000313" key="9">
    <source>
        <dbReference type="Proteomes" id="UP000750334"/>
    </source>
</evidence>
<dbReference type="SUPFAM" id="SSF50911">
    <property type="entry name" value="Mannose 6-phosphate receptor domain"/>
    <property type="match status" value="1"/>
</dbReference>
<evidence type="ECO:0000256" key="4">
    <source>
        <dbReference type="ARBA" id="ARBA00023157"/>
    </source>
</evidence>
<evidence type="ECO:0000313" key="8">
    <source>
        <dbReference type="EMBL" id="KAG0668925.1"/>
    </source>
</evidence>
<keyword evidence="9" id="KW-1185">Reference proteome</keyword>
<dbReference type="OrthoDB" id="28322at2759"/>
<evidence type="ECO:0000256" key="6">
    <source>
        <dbReference type="SAM" id="SignalP"/>
    </source>
</evidence>
<sequence>MKASHTIIWTLSVFQLTKANIIGVSPKDNDLYKPDKDDKWACLNDSSIVIDFERINDGICDCPDGSDEPGTSACSDTLEQKLFYCENKGFKPRYIRGSLVGDGVCDCCDCSDEKELFESGKYNTCQDLAKSFKTISDTEMKEYNGGVKILRNLIKHYKISDGNAGGDVDNLKPELEKLEADIKENKGEIENLENLLKENKATFRSRLEIDDPLLLNFEEIDLTYLINEIQEIYANIETTSQAYQDLLKILKDLDLSYTESLNDRVVNDNMDKFNKLMRRPEMKKVIADPQTDIEQRDQLLEYFQDELPMVFWERESEFPADYVIKKSKFVMAMVDGKANYMETLRNYIKEFSELMTDISENYNVNFQDVGTLTAVDAYKNYLSKYTDLGSAPKYELPAKFIKEYNHLVDVIEEDVPQLLFEENDSDETLEEIGGNRKRSYLHKGANLQHDNGGSAFGVLRTDIESLKEQIETYKTMINELNKVLNENEIKHTYMTKLYEEHKNNESLSEREQSLNENDRLMLRQIIELLEKMEIEKSTITELLDNYRYDINLNPLIPGSIQQHEDKSNGNSVNIGNLKEIYLDHNINMDKFANHIKLEYGDDDIITHLFSDKNEVGERDYLFENLDQNNNGLIFEYDSGDKCWNGPRRSAKLYMKCSENFGIQNVYEMTKCTYMIDASGPLGCNLNIKG</sequence>
<evidence type="ECO:0000256" key="1">
    <source>
        <dbReference type="ARBA" id="ARBA00022387"/>
    </source>
</evidence>
<dbReference type="Gene3D" id="2.70.130.10">
    <property type="entry name" value="Mannose-6-phosphate receptor binding domain"/>
    <property type="match status" value="1"/>
</dbReference>
<accession>A0A9P6WDJ3</accession>
<dbReference type="Proteomes" id="UP000750334">
    <property type="component" value="Unassembled WGS sequence"/>
</dbReference>
<proteinExistence type="predicted"/>
<evidence type="ECO:0000256" key="2">
    <source>
        <dbReference type="ARBA" id="ARBA00022729"/>
    </source>
</evidence>
<evidence type="ECO:0000256" key="5">
    <source>
        <dbReference type="SAM" id="Coils"/>
    </source>
</evidence>
<dbReference type="InterPro" id="IPR039794">
    <property type="entry name" value="Gtb1-like"/>
</dbReference>
<gene>
    <name evidence="8" type="ORF">C6P45_004275</name>
</gene>
<feature type="coiled-coil region" evidence="5">
    <location>
        <begin position="463"/>
        <end position="490"/>
    </location>
</feature>
<reference evidence="8 9" key="1">
    <citation type="submission" date="2020-11" db="EMBL/GenBank/DDBJ databases">
        <title>Kefir isolates.</title>
        <authorList>
            <person name="Marcisauskas S."/>
            <person name="Kim Y."/>
            <person name="Blasche S."/>
        </authorList>
    </citation>
    <scope>NUCLEOTIDE SEQUENCE [LARGE SCALE GENOMIC DNA]</scope>
    <source>
        <strain evidence="8 9">OG2</strain>
    </source>
</reference>
<evidence type="ECO:0000256" key="3">
    <source>
        <dbReference type="ARBA" id="ARBA00022824"/>
    </source>
</evidence>
<dbReference type="AlphaFoldDB" id="A0A9P6WDJ3"/>
<dbReference type="InterPro" id="IPR009011">
    <property type="entry name" value="Man6P_isomerase_rcpt-bd_dom_sf"/>
</dbReference>
<dbReference type="PANTHER" id="PTHR12630">
    <property type="entry name" value="N-LINKED OLIGOSACCHARIDE PROCESSING"/>
    <property type="match status" value="1"/>
</dbReference>
<feature type="signal peptide" evidence="6">
    <location>
        <begin position="1"/>
        <end position="19"/>
    </location>
</feature>
<keyword evidence="3" id="KW-0256">Endoplasmic reticulum</keyword>
<dbReference type="GO" id="GO:0006491">
    <property type="term" value="P:N-glycan processing"/>
    <property type="evidence" value="ECO:0007669"/>
    <property type="project" value="TreeGrafter"/>
</dbReference>
<dbReference type="Pfam" id="PF13015">
    <property type="entry name" value="PRKCSH_1"/>
    <property type="match status" value="1"/>
</dbReference>
<evidence type="ECO:0000259" key="7">
    <source>
        <dbReference type="PROSITE" id="PS51914"/>
    </source>
</evidence>
<dbReference type="EMBL" id="PUHR01000054">
    <property type="protein sequence ID" value="KAG0668925.1"/>
    <property type="molecule type" value="Genomic_DNA"/>
</dbReference>
<feature type="chain" id="PRO_5040291196" description="Glucosidase 2 subunit beta" evidence="6">
    <location>
        <begin position="20"/>
        <end position="689"/>
    </location>
</feature>
<name>A0A9P6WDJ3_MAUEX</name>
<dbReference type="InterPro" id="IPR044865">
    <property type="entry name" value="MRH_dom"/>
</dbReference>
<keyword evidence="2 6" id="KW-0732">Signal</keyword>